<evidence type="ECO:0000256" key="9">
    <source>
        <dbReference type="ARBA" id="ARBA00023315"/>
    </source>
</evidence>
<evidence type="ECO:0000256" key="11">
    <source>
        <dbReference type="ARBA" id="ARBA00049524"/>
    </source>
</evidence>
<comment type="subcellular location">
    <subcellularLocation>
        <location evidence="2">Cytoplasm</location>
    </subcellularLocation>
    <subcellularLocation>
        <location evidence="1">Nucleus</location>
    </subcellularLocation>
</comment>
<comment type="similarity">
    <text evidence="3">Belongs to the acetyltransferase family. NAA40 subfamily.</text>
</comment>
<evidence type="ECO:0000256" key="2">
    <source>
        <dbReference type="ARBA" id="ARBA00004496"/>
    </source>
</evidence>
<evidence type="ECO:0000313" key="14">
    <source>
        <dbReference type="EMBL" id="GHP06592.1"/>
    </source>
</evidence>
<dbReference type="EMBL" id="BNJQ01000013">
    <property type="protein sequence ID" value="GHP06592.1"/>
    <property type="molecule type" value="Genomic_DNA"/>
</dbReference>
<dbReference type="Gene3D" id="3.40.630.30">
    <property type="match status" value="1"/>
</dbReference>
<feature type="compositionally biased region" description="Basic and acidic residues" evidence="12">
    <location>
        <begin position="252"/>
        <end position="269"/>
    </location>
</feature>
<evidence type="ECO:0000256" key="12">
    <source>
        <dbReference type="SAM" id="MobiDB-lite"/>
    </source>
</evidence>
<evidence type="ECO:0000259" key="13">
    <source>
        <dbReference type="PROSITE" id="PS51186"/>
    </source>
</evidence>
<evidence type="ECO:0000256" key="4">
    <source>
        <dbReference type="ARBA" id="ARBA00012950"/>
    </source>
</evidence>
<evidence type="ECO:0000256" key="7">
    <source>
        <dbReference type="ARBA" id="ARBA00022679"/>
    </source>
</evidence>
<feature type="region of interest" description="Disordered" evidence="12">
    <location>
        <begin position="252"/>
        <end position="309"/>
    </location>
</feature>
<dbReference type="InterPro" id="IPR016181">
    <property type="entry name" value="Acyl_CoA_acyltransferase"/>
</dbReference>
<gene>
    <name evidence="14" type="ORF">PPROV_000533700</name>
</gene>
<keyword evidence="15" id="KW-1185">Reference proteome</keyword>
<keyword evidence="9" id="KW-0012">Acyltransferase</keyword>
<keyword evidence="6" id="KW-0963">Cytoplasm</keyword>
<dbReference type="GO" id="GO:0005737">
    <property type="term" value="C:cytoplasm"/>
    <property type="evidence" value="ECO:0007669"/>
    <property type="project" value="UniProtKB-SubCell"/>
</dbReference>
<dbReference type="CDD" id="cd04301">
    <property type="entry name" value="NAT_SF"/>
    <property type="match status" value="1"/>
</dbReference>
<dbReference type="InterPro" id="IPR039949">
    <property type="entry name" value="NAA40"/>
</dbReference>
<comment type="catalytic activity">
    <reaction evidence="10">
        <text>N-terminal L-seryl-[histone H2A] + acetyl-CoA = N-terminal N(alpha)-acetyl-L-seryl-[histone H2A] + CoA + H(+)</text>
        <dbReference type="Rhea" id="RHEA:50600"/>
        <dbReference type="Rhea" id="RHEA-COMP:12742"/>
        <dbReference type="Rhea" id="RHEA-COMP:12744"/>
        <dbReference type="ChEBI" id="CHEBI:15378"/>
        <dbReference type="ChEBI" id="CHEBI:57287"/>
        <dbReference type="ChEBI" id="CHEBI:57288"/>
        <dbReference type="ChEBI" id="CHEBI:64738"/>
        <dbReference type="ChEBI" id="CHEBI:83690"/>
        <dbReference type="EC" id="2.3.1.257"/>
    </reaction>
</comment>
<dbReference type="GO" id="GO:0043998">
    <property type="term" value="F:histone H2A acetyltransferase activity"/>
    <property type="evidence" value="ECO:0007669"/>
    <property type="project" value="InterPro"/>
</dbReference>
<name>A0A830HIF2_9CHLO</name>
<feature type="compositionally biased region" description="Acidic residues" evidence="12">
    <location>
        <begin position="291"/>
        <end position="307"/>
    </location>
</feature>
<comment type="caution">
    <text evidence="14">The sequence shown here is derived from an EMBL/GenBank/DDBJ whole genome shotgun (WGS) entry which is preliminary data.</text>
</comment>
<dbReference type="GO" id="GO:0005634">
    <property type="term" value="C:nucleus"/>
    <property type="evidence" value="ECO:0007669"/>
    <property type="project" value="UniProtKB-SubCell"/>
</dbReference>
<dbReference type="EC" id="2.3.1.257" evidence="4"/>
<organism evidence="14 15">
    <name type="scientific">Pycnococcus provasolii</name>
    <dbReference type="NCBI Taxonomy" id="41880"/>
    <lineage>
        <taxon>Eukaryota</taxon>
        <taxon>Viridiplantae</taxon>
        <taxon>Chlorophyta</taxon>
        <taxon>Pseudoscourfieldiophyceae</taxon>
        <taxon>Pseudoscourfieldiales</taxon>
        <taxon>Pycnococcaceae</taxon>
        <taxon>Pycnococcus</taxon>
    </lineage>
</organism>
<evidence type="ECO:0000256" key="1">
    <source>
        <dbReference type="ARBA" id="ARBA00004123"/>
    </source>
</evidence>
<keyword evidence="7" id="KW-0808">Transferase</keyword>
<evidence type="ECO:0000256" key="3">
    <source>
        <dbReference type="ARBA" id="ARBA00008870"/>
    </source>
</evidence>
<accession>A0A830HIF2</accession>
<comment type="catalytic activity">
    <reaction evidence="11">
        <text>N-terminal L-seryl-[histone H4] + acetyl-CoA = N-terminal N(alpha)-acetyl-L-seryl-[histone H4] + CoA + H(+)</text>
        <dbReference type="Rhea" id="RHEA:50596"/>
        <dbReference type="Rhea" id="RHEA-COMP:12740"/>
        <dbReference type="Rhea" id="RHEA-COMP:12743"/>
        <dbReference type="ChEBI" id="CHEBI:15378"/>
        <dbReference type="ChEBI" id="CHEBI:57287"/>
        <dbReference type="ChEBI" id="CHEBI:57288"/>
        <dbReference type="ChEBI" id="CHEBI:64738"/>
        <dbReference type="ChEBI" id="CHEBI:83690"/>
        <dbReference type="EC" id="2.3.1.257"/>
    </reaction>
</comment>
<dbReference type="PANTHER" id="PTHR20531:SF1">
    <property type="entry name" value="N-ALPHA-ACETYLTRANSFERASE 40"/>
    <property type="match status" value="1"/>
</dbReference>
<protein>
    <recommendedName>
        <fullName evidence="5">N-alpha-acetyltransferase 40</fullName>
        <ecNumber evidence="4">2.3.1.257</ecNumber>
    </recommendedName>
</protein>
<evidence type="ECO:0000256" key="8">
    <source>
        <dbReference type="ARBA" id="ARBA00023242"/>
    </source>
</evidence>
<proteinExistence type="inferred from homology"/>
<evidence type="ECO:0000256" key="6">
    <source>
        <dbReference type="ARBA" id="ARBA00022490"/>
    </source>
</evidence>
<feature type="domain" description="N-acetyltransferase" evidence="13">
    <location>
        <begin position="79"/>
        <end position="231"/>
    </location>
</feature>
<evidence type="ECO:0000256" key="10">
    <source>
        <dbReference type="ARBA" id="ARBA00047821"/>
    </source>
</evidence>
<dbReference type="OrthoDB" id="424551at2759"/>
<feature type="region of interest" description="Disordered" evidence="12">
    <location>
        <begin position="1"/>
        <end position="26"/>
    </location>
</feature>
<dbReference type="AlphaFoldDB" id="A0A830HIF2"/>
<dbReference type="Proteomes" id="UP000660262">
    <property type="component" value="Unassembled WGS sequence"/>
</dbReference>
<sequence>MFKVKGGAGGGASKSKSKAHGSTLQTKTVAHEASADVLVRLRSVLRDANTGTDRDLLASLTPFCLFQRNNLDVALKCHPGARLSKDVGAHKIKALLNKVGYDCAEDRVADMREPASRMIVVTDNKTNDVVAAAHVRVSLQGELIGAMAGDPCLIVLELAVDPTYQRKGLGKHMMSALELSARKYGLDHLMLCASDEVEAVARAFVNSKLKGFVDDATWAGDGEALMSKALVAPTVKAVATAAPAKDVAMKEEASPESVLERADVEEKETLSMPQPVQLKFDFGPVGGTGECQEEEDDEDDEDDEDETDRLMDELCEMYEAQHGTAPTEEVLAQWRATLADAAQDAAMTA</sequence>
<keyword evidence="8" id="KW-0539">Nucleus</keyword>
<dbReference type="Pfam" id="PF00583">
    <property type="entry name" value="Acetyltransf_1"/>
    <property type="match status" value="1"/>
</dbReference>
<dbReference type="GO" id="GO:0010485">
    <property type="term" value="F:histone H4 acetyltransferase activity"/>
    <property type="evidence" value="ECO:0007669"/>
    <property type="project" value="InterPro"/>
</dbReference>
<evidence type="ECO:0000313" key="15">
    <source>
        <dbReference type="Proteomes" id="UP000660262"/>
    </source>
</evidence>
<dbReference type="PANTHER" id="PTHR20531">
    <property type="entry name" value="N-ALPHA-ACETYLTRANSFERASE 40"/>
    <property type="match status" value="1"/>
</dbReference>
<feature type="compositionally biased region" description="Gly residues" evidence="12">
    <location>
        <begin position="1"/>
        <end position="12"/>
    </location>
</feature>
<dbReference type="SUPFAM" id="SSF55729">
    <property type="entry name" value="Acyl-CoA N-acyltransferases (Nat)"/>
    <property type="match status" value="1"/>
</dbReference>
<dbReference type="InterPro" id="IPR000182">
    <property type="entry name" value="GNAT_dom"/>
</dbReference>
<dbReference type="GO" id="GO:1990189">
    <property type="term" value="F:protein N-terminal-serine acetyltransferase activity"/>
    <property type="evidence" value="ECO:0007669"/>
    <property type="project" value="UniProtKB-EC"/>
</dbReference>
<evidence type="ECO:0000256" key="5">
    <source>
        <dbReference type="ARBA" id="ARBA00015043"/>
    </source>
</evidence>
<reference evidence="14" key="1">
    <citation type="submission" date="2020-10" db="EMBL/GenBank/DDBJ databases">
        <title>Unveiling of a novel bifunctional photoreceptor, Dualchrome1, isolated from a cosmopolitan green alga.</title>
        <authorList>
            <person name="Suzuki S."/>
            <person name="Kawachi M."/>
        </authorList>
    </citation>
    <scope>NUCLEOTIDE SEQUENCE</scope>
    <source>
        <strain evidence="14">NIES 2893</strain>
    </source>
</reference>
<dbReference type="PROSITE" id="PS51186">
    <property type="entry name" value="GNAT"/>
    <property type="match status" value="1"/>
</dbReference>